<protein>
    <submittedName>
        <fullName evidence="5">NTP pyrophosphohydrolase</fullName>
    </submittedName>
</protein>
<comment type="similarity">
    <text evidence="3">Belongs to the Nudix hydrolase family.</text>
</comment>
<dbReference type="AlphaFoldDB" id="A0A0G0KZC9"/>
<dbReference type="PANTHER" id="PTHR43046:SF2">
    <property type="entry name" value="8-OXO-DGTP DIPHOSPHATASE-RELATED"/>
    <property type="match status" value="1"/>
</dbReference>
<evidence type="ECO:0000313" key="5">
    <source>
        <dbReference type="EMBL" id="KKQ85043.1"/>
    </source>
</evidence>
<dbReference type="PRINTS" id="PR00502">
    <property type="entry name" value="NUDIXFAMILY"/>
</dbReference>
<evidence type="ECO:0000256" key="1">
    <source>
        <dbReference type="ARBA" id="ARBA00001946"/>
    </source>
</evidence>
<dbReference type="STRING" id="1618570.UT08_C0011G0061"/>
<dbReference type="Gene3D" id="3.90.79.10">
    <property type="entry name" value="Nucleoside Triphosphate Pyrophosphohydrolase"/>
    <property type="match status" value="1"/>
</dbReference>
<dbReference type="Pfam" id="PF00293">
    <property type="entry name" value="NUDIX"/>
    <property type="match status" value="1"/>
</dbReference>
<keyword evidence="2 3" id="KW-0378">Hydrolase</keyword>
<evidence type="ECO:0000256" key="3">
    <source>
        <dbReference type="RuleBase" id="RU003476"/>
    </source>
</evidence>
<dbReference type="PROSITE" id="PS51462">
    <property type="entry name" value="NUDIX"/>
    <property type="match status" value="1"/>
</dbReference>
<comment type="caution">
    <text evidence="5">The sequence shown here is derived from an EMBL/GenBank/DDBJ whole genome shotgun (WGS) entry which is preliminary data.</text>
</comment>
<evidence type="ECO:0000256" key="2">
    <source>
        <dbReference type="ARBA" id="ARBA00022801"/>
    </source>
</evidence>
<dbReference type="GO" id="GO:0016787">
    <property type="term" value="F:hydrolase activity"/>
    <property type="evidence" value="ECO:0007669"/>
    <property type="project" value="UniProtKB-KW"/>
</dbReference>
<dbReference type="PROSITE" id="PS00893">
    <property type="entry name" value="NUDIX_BOX"/>
    <property type="match status" value="1"/>
</dbReference>
<comment type="cofactor">
    <cofactor evidence="1">
        <name>Mg(2+)</name>
        <dbReference type="ChEBI" id="CHEBI:18420"/>
    </cofactor>
</comment>
<reference evidence="5 6" key="1">
    <citation type="journal article" date="2015" name="Nature">
        <title>rRNA introns, odd ribosomes, and small enigmatic genomes across a large radiation of phyla.</title>
        <authorList>
            <person name="Brown C.T."/>
            <person name="Hug L.A."/>
            <person name="Thomas B.C."/>
            <person name="Sharon I."/>
            <person name="Castelle C.J."/>
            <person name="Singh A."/>
            <person name="Wilkins M.J."/>
            <person name="Williams K.H."/>
            <person name="Banfield J.F."/>
        </authorList>
    </citation>
    <scope>NUCLEOTIDE SEQUENCE [LARGE SCALE GENOMIC DNA]</scope>
</reference>
<organism evidence="5 6">
    <name type="scientific">Candidatus Woesebacteria bacterium GW2011_GWB1_38_8</name>
    <dbReference type="NCBI Taxonomy" id="1618570"/>
    <lineage>
        <taxon>Bacteria</taxon>
        <taxon>Candidatus Woeseibacteriota</taxon>
    </lineage>
</organism>
<evidence type="ECO:0000313" key="6">
    <source>
        <dbReference type="Proteomes" id="UP000034081"/>
    </source>
</evidence>
<dbReference type="EMBL" id="LBVL01000011">
    <property type="protein sequence ID" value="KKQ85043.1"/>
    <property type="molecule type" value="Genomic_DNA"/>
</dbReference>
<name>A0A0G0KZC9_9BACT</name>
<accession>A0A0G0KZC9</accession>
<dbReference type="InterPro" id="IPR020084">
    <property type="entry name" value="NUDIX_hydrolase_CS"/>
</dbReference>
<evidence type="ECO:0000259" key="4">
    <source>
        <dbReference type="PROSITE" id="PS51462"/>
    </source>
</evidence>
<sequence>MKQIVESAHLLIKNEKGQVLLVQRNDVPVWVIPGGKLNKREKPKNAAERELFEETGMSANANELVCILHTKNDTKKYLYTGKIKGGKIRKNDEARQIAWVFPHDLPSPMTLYHTRLIKRYASFKGKTENTVEEINIKKEIVNQAIMPSQFLLLLAHYIKNHLWGSKSFKIR</sequence>
<dbReference type="InterPro" id="IPR020476">
    <property type="entry name" value="Nudix_hydrolase"/>
</dbReference>
<proteinExistence type="inferred from homology"/>
<feature type="domain" description="Nudix hydrolase" evidence="4">
    <location>
        <begin position="1"/>
        <end position="125"/>
    </location>
</feature>
<dbReference type="Proteomes" id="UP000034081">
    <property type="component" value="Unassembled WGS sequence"/>
</dbReference>
<dbReference type="PANTHER" id="PTHR43046">
    <property type="entry name" value="GDP-MANNOSE MANNOSYL HYDROLASE"/>
    <property type="match status" value="1"/>
</dbReference>
<gene>
    <name evidence="5" type="ORF">UT08_C0011G0061</name>
</gene>
<dbReference type="InterPro" id="IPR015797">
    <property type="entry name" value="NUDIX_hydrolase-like_dom_sf"/>
</dbReference>
<dbReference type="InterPro" id="IPR000086">
    <property type="entry name" value="NUDIX_hydrolase_dom"/>
</dbReference>
<dbReference type="SUPFAM" id="SSF55811">
    <property type="entry name" value="Nudix"/>
    <property type="match status" value="1"/>
</dbReference>